<evidence type="ECO:0000313" key="2">
    <source>
        <dbReference type="Proteomes" id="UP000616151"/>
    </source>
</evidence>
<organism evidence="1 2">
    <name type="scientific">Taklimakanibacter albus</name>
    <dbReference type="NCBI Taxonomy" id="2800327"/>
    <lineage>
        <taxon>Bacteria</taxon>
        <taxon>Pseudomonadati</taxon>
        <taxon>Pseudomonadota</taxon>
        <taxon>Alphaproteobacteria</taxon>
        <taxon>Hyphomicrobiales</taxon>
        <taxon>Aestuariivirgaceae</taxon>
        <taxon>Taklimakanibacter</taxon>
    </lineage>
</organism>
<name>A0ACC5R9R9_9HYPH</name>
<proteinExistence type="predicted"/>
<reference evidence="1" key="1">
    <citation type="submission" date="2021-01" db="EMBL/GenBank/DDBJ databases">
        <authorList>
            <person name="Sun Q."/>
        </authorList>
    </citation>
    <scope>NUCLEOTIDE SEQUENCE</scope>
    <source>
        <strain evidence="1">YIM B02566</strain>
    </source>
</reference>
<accession>A0ACC5R9R9</accession>
<gene>
    <name evidence="1" type="ORF">JHL16_23680</name>
</gene>
<sequence length="269" mass="28878">MKLHIRHETKYDYETSVRSSIQRLHLTPASFAAQKVQSWKIEAPGIDNALTYRDGFGNQVHVVTSQGAHDHVTVVAEGVVEVEDSAGVVRGLICPSPDNVFLRQTDATEPSPELAEIAQAAQARQHKPLDLIHAIMGEIHGRIAYEIGATHYHTTAAQALADGKGVCQDHAHAMLSILRLIGIPGRYVTGYLVTDGALPATASHAWAEALVPQLGWVGFDAANCKCPTADYVRVATGLDAQGVVPVRGSRRGGETENMTVSVLVQPAEQ</sequence>
<dbReference type="EMBL" id="JAENHL010000008">
    <property type="protein sequence ID" value="MBK1869382.1"/>
    <property type="molecule type" value="Genomic_DNA"/>
</dbReference>
<dbReference type="Proteomes" id="UP000616151">
    <property type="component" value="Unassembled WGS sequence"/>
</dbReference>
<comment type="caution">
    <text evidence="1">The sequence shown here is derived from an EMBL/GenBank/DDBJ whole genome shotgun (WGS) entry which is preliminary data.</text>
</comment>
<protein>
    <submittedName>
        <fullName evidence="1">Transglutaminase family protein</fullName>
    </submittedName>
</protein>
<keyword evidence="2" id="KW-1185">Reference proteome</keyword>
<evidence type="ECO:0000313" key="1">
    <source>
        <dbReference type="EMBL" id="MBK1869382.1"/>
    </source>
</evidence>